<dbReference type="EMBL" id="BAABGZ010000010">
    <property type="protein sequence ID" value="GAA4350045.1"/>
    <property type="molecule type" value="Genomic_DNA"/>
</dbReference>
<feature type="signal peptide" evidence="5">
    <location>
        <begin position="1"/>
        <end position="24"/>
    </location>
</feature>
<dbReference type="PROSITE" id="PS50293">
    <property type="entry name" value="TPR_REGION"/>
    <property type="match status" value="1"/>
</dbReference>
<evidence type="ECO:0000256" key="1">
    <source>
        <dbReference type="ARBA" id="ARBA00022737"/>
    </source>
</evidence>
<evidence type="ECO:0000313" key="7">
    <source>
        <dbReference type="Proteomes" id="UP001501153"/>
    </source>
</evidence>
<evidence type="ECO:0000256" key="4">
    <source>
        <dbReference type="SAM" id="MobiDB-lite"/>
    </source>
</evidence>
<dbReference type="PROSITE" id="PS50005">
    <property type="entry name" value="TPR"/>
    <property type="match status" value="2"/>
</dbReference>
<dbReference type="Proteomes" id="UP001501153">
    <property type="component" value="Unassembled WGS sequence"/>
</dbReference>
<feature type="chain" id="PRO_5047162200" description="Tetratricopeptide repeat protein" evidence="5">
    <location>
        <begin position="25"/>
        <end position="376"/>
    </location>
</feature>
<keyword evidence="1" id="KW-0677">Repeat</keyword>
<proteinExistence type="predicted"/>
<dbReference type="InterPro" id="IPR011990">
    <property type="entry name" value="TPR-like_helical_dom_sf"/>
</dbReference>
<name>A0ABP8I2K9_9BACT</name>
<reference evidence="7" key="1">
    <citation type="journal article" date="2019" name="Int. J. Syst. Evol. Microbiol.">
        <title>The Global Catalogue of Microorganisms (GCM) 10K type strain sequencing project: providing services to taxonomists for standard genome sequencing and annotation.</title>
        <authorList>
            <consortium name="The Broad Institute Genomics Platform"/>
            <consortium name="The Broad Institute Genome Sequencing Center for Infectious Disease"/>
            <person name="Wu L."/>
            <person name="Ma J."/>
        </authorList>
    </citation>
    <scope>NUCLEOTIDE SEQUENCE [LARGE SCALE GENOMIC DNA]</scope>
    <source>
        <strain evidence="7">JCM 17923</strain>
    </source>
</reference>
<evidence type="ECO:0000256" key="2">
    <source>
        <dbReference type="ARBA" id="ARBA00022803"/>
    </source>
</evidence>
<comment type="caution">
    <text evidence="6">The sequence shown here is derived from an EMBL/GenBank/DDBJ whole genome shotgun (WGS) entry which is preliminary data.</text>
</comment>
<dbReference type="Pfam" id="PF13432">
    <property type="entry name" value="TPR_16"/>
    <property type="match status" value="2"/>
</dbReference>
<keyword evidence="2 3" id="KW-0802">TPR repeat</keyword>
<evidence type="ECO:0008006" key="8">
    <source>
        <dbReference type="Google" id="ProtNLM"/>
    </source>
</evidence>
<dbReference type="PANTHER" id="PTHR44943:SF8">
    <property type="entry name" value="TPR REPEAT-CONTAINING PROTEIN MJ0263"/>
    <property type="match status" value="1"/>
</dbReference>
<evidence type="ECO:0000313" key="6">
    <source>
        <dbReference type="EMBL" id="GAA4350045.1"/>
    </source>
</evidence>
<dbReference type="Pfam" id="PF13181">
    <property type="entry name" value="TPR_8"/>
    <property type="match status" value="1"/>
</dbReference>
<protein>
    <recommendedName>
        <fullName evidence="8">Tetratricopeptide repeat protein</fullName>
    </recommendedName>
</protein>
<organism evidence="6 7">
    <name type="scientific">Hymenobacter saemangeumensis</name>
    <dbReference type="NCBI Taxonomy" id="1084522"/>
    <lineage>
        <taxon>Bacteria</taxon>
        <taxon>Pseudomonadati</taxon>
        <taxon>Bacteroidota</taxon>
        <taxon>Cytophagia</taxon>
        <taxon>Cytophagales</taxon>
        <taxon>Hymenobacteraceae</taxon>
        <taxon>Hymenobacter</taxon>
    </lineage>
</organism>
<dbReference type="Gene3D" id="1.25.40.10">
    <property type="entry name" value="Tetratricopeptide repeat domain"/>
    <property type="match status" value="3"/>
</dbReference>
<feature type="repeat" description="TPR" evidence="3">
    <location>
        <begin position="267"/>
        <end position="300"/>
    </location>
</feature>
<dbReference type="PANTHER" id="PTHR44943">
    <property type="entry name" value="CELLULOSE SYNTHASE OPERON PROTEIN C"/>
    <property type="match status" value="1"/>
</dbReference>
<evidence type="ECO:0000256" key="3">
    <source>
        <dbReference type="PROSITE-ProRule" id="PRU00339"/>
    </source>
</evidence>
<dbReference type="SMART" id="SM00028">
    <property type="entry name" value="TPR"/>
    <property type="match status" value="7"/>
</dbReference>
<keyword evidence="5" id="KW-0732">Signal</keyword>
<evidence type="ECO:0000256" key="5">
    <source>
        <dbReference type="SAM" id="SignalP"/>
    </source>
</evidence>
<gene>
    <name evidence="6" type="ORF">GCM10023185_07350</name>
</gene>
<feature type="region of interest" description="Disordered" evidence="4">
    <location>
        <begin position="351"/>
        <end position="376"/>
    </location>
</feature>
<feature type="repeat" description="TPR" evidence="3">
    <location>
        <begin position="164"/>
        <end position="197"/>
    </location>
</feature>
<dbReference type="SUPFAM" id="SSF48452">
    <property type="entry name" value="TPR-like"/>
    <property type="match status" value="2"/>
</dbReference>
<feature type="compositionally biased region" description="Basic and acidic residues" evidence="4">
    <location>
        <begin position="352"/>
        <end position="363"/>
    </location>
</feature>
<dbReference type="InterPro" id="IPR019734">
    <property type="entry name" value="TPR_rpt"/>
</dbReference>
<dbReference type="RefSeq" id="WP_345233931.1">
    <property type="nucleotide sequence ID" value="NZ_BAABGZ010000010.1"/>
</dbReference>
<dbReference type="InterPro" id="IPR051685">
    <property type="entry name" value="Ycf3/AcsC/BcsC/TPR_MFPF"/>
</dbReference>
<keyword evidence="7" id="KW-1185">Reference proteome</keyword>
<accession>A0ABP8I2K9</accession>
<sequence length="376" mass="42094">MRQLYIPTSFAGLLLALLLPATLAAQTPEQQRQAANKLIEQDKVEEGMARLNVLLKAHPGFGEALADRGWYHYQLNHAEPALADLAAAEKALPTRDDLPFKRSLVLSQLQGDYTGALQAISQAIRLKPIGTYYCFRGQYFLEKGLADRALADEEKAIELRKDYDEAYLHKGHALFTLQRYAEALTAYEKAYQLRPALDDALISQGVVLERHLGQPEKALAIYRQAQKEFSGLVRPFTQEAGYWLSRQDWSQAQAAARKATAMAPRNAEAHNFLGLAAYKLKDYSTAEAGFRQAWQLNAYNASYCANLCGVLEDQKRFSEQLQATEQGLTKHPDDPALYFYRARALDMLNRPQEAEQARAKARELATAQGRGSEPGK</sequence>